<accession>A0ABQ4M7C6</accession>
<reference evidence="2 3" key="1">
    <citation type="submission" date="2021-03" db="EMBL/GenBank/DDBJ databases">
        <title>Antimicrobial resistance genes in bacteria isolated from Japanese honey, and their potential for conferring macrolide and lincosamide resistance in the American foulbrood pathogen Paenibacillus larvae.</title>
        <authorList>
            <person name="Okamoto M."/>
            <person name="Kumagai M."/>
            <person name="Kanamori H."/>
            <person name="Takamatsu D."/>
        </authorList>
    </citation>
    <scope>NUCLEOTIDE SEQUENCE [LARGE SCALE GENOMIC DNA]</scope>
    <source>
        <strain evidence="2 3">J42TS3</strain>
    </source>
</reference>
<evidence type="ECO:0000313" key="3">
    <source>
        <dbReference type="Proteomes" id="UP000679992"/>
    </source>
</evidence>
<dbReference type="Proteomes" id="UP000679992">
    <property type="component" value="Unassembled WGS sequence"/>
</dbReference>
<keyword evidence="3" id="KW-1185">Reference proteome</keyword>
<dbReference type="Pfam" id="PF13625">
    <property type="entry name" value="Helicase_C_3"/>
    <property type="match status" value="1"/>
</dbReference>
<protein>
    <recommendedName>
        <fullName evidence="1">Helicase XPB/Ssl2 N-terminal domain-containing protein</fullName>
    </recommendedName>
</protein>
<sequence>MIGHILRRFAGLPFKLERLDEAASGRVTGADLRAALPGLLRSGELAAVRKAWGEKLYYIPPERLPLLWEQVELAVMPPYDGGSVHLHKEAGPGLVLDLFRALTWIARNGLPMTSKGTIHQKSVGKLTAYLYLQDRDVAGLGLRYPHQEVYPPGLAVVLDLLQSLGLLTKERALWGLDSSRLTAWLDLEPEIMEAVLFRELLHRYVPDEAVIQHAVYRLTQRDFREGNWYALKDMYASLQTMGMTSEDLPDRVTEWIESWVDALSGFGWLDIGKNSKGSTLVRWRRKPQHELPEKTAEVDHIEDTAANYEEPARPSGVFFVQPDYEILVPPDVSYRIRWELEACCDNQTMDAMSVYRISKSSVARAAELGRTPDVVLELLKAHSATGVPENVSLALEQWAGEMGRIVLEEKLLLRCRDEEAAETVAALPALAGVLERIGPRDFIVDAGQDAKVRRALEEANLSLPKPRTAGASVHEYPKLEKPGLTTVSDLLSGKSEERAWIFSGQNLHFYDRSDEVPGAEQLFAGLNDIPVMWRSEMRDYHASTARKMMSQAIAWKTKVSLRIDGTIMEFIPITLTGEEKWTVQGHLFSQVDGRDGVQGNLTELGPGQWESMRLMLPEMVAGNE</sequence>
<evidence type="ECO:0000259" key="1">
    <source>
        <dbReference type="Pfam" id="PF13625"/>
    </source>
</evidence>
<evidence type="ECO:0000313" key="2">
    <source>
        <dbReference type="EMBL" id="GIP51894.1"/>
    </source>
</evidence>
<comment type="caution">
    <text evidence="2">The sequence shown here is derived from an EMBL/GenBank/DDBJ whole genome shotgun (WGS) entry which is preliminary data.</text>
</comment>
<name>A0ABQ4M7C6_9BACL</name>
<dbReference type="InterPro" id="IPR032830">
    <property type="entry name" value="XPB/Ssl2_N"/>
</dbReference>
<organism evidence="2 3">
    <name type="scientific">Paenibacillus vini</name>
    <dbReference type="NCBI Taxonomy" id="1476024"/>
    <lineage>
        <taxon>Bacteria</taxon>
        <taxon>Bacillati</taxon>
        <taxon>Bacillota</taxon>
        <taxon>Bacilli</taxon>
        <taxon>Bacillales</taxon>
        <taxon>Paenibacillaceae</taxon>
        <taxon>Paenibacillus</taxon>
    </lineage>
</organism>
<gene>
    <name evidence="2" type="ORF">J42TS3_09290</name>
</gene>
<dbReference type="EMBL" id="BOSL01000002">
    <property type="protein sequence ID" value="GIP51894.1"/>
    <property type="molecule type" value="Genomic_DNA"/>
</dbReference>
<proteinExistence type="predicted"/>
<dbReference type="RefSeq" id="WP_213653940.1">
    <property type="nucleotide sequence ID" value="NZ_BOSL01000002.1"/>
</dbReference>
<feature type="domain" description="Helicase XPB/Ssl2 N-terminal" evidence="1">
    <location>
        <begin position="319"/>
        <end position="433"/>
    </location>
</feature>